<dbReference type="InterPro" id="IPR004013">
    <property type="entry name" value="PHP_dom"/>
</dbReference>
<dbReference type="InterPro" id="IPR052018">
    <property type="entry name" value="PHP_domain"/>
</dbReference>
<dbReference type="Proteomes" id="UP001500390">
    <property type="component" value="Unassembled WGS sequence"/>
</dbReference>
<dbReference type="Gene3D" id="3.20.20.140">
    <property type="entry name" value="Metal-dependent hydrolases"/>
    <property type="match status" value="1"/>
</dbReference>
<keyword evidence="3" id="KW-1185">Reference proteome</keyword>
<protein>
    <submittedName>
        <fullName evidence="2">PHP domain-containing protein</fullName>
    </submittedName>
</protein>
<dbReference type="SMART" id="SM00481">
    <property type="entry name" value="POLIIIAc"/>
    <property type="match status" value="1"/>
</dbReference>
<dbReference type="Pfam" id="PF02811">
    <property type="entry name" value="PHP"/>
    <property type="match status" value="1"/>
</dbReference>
<dbReference type="InterPro" id="IPR003141">
    <property type="entry name" value="Pol/His_phosphatase_N"/>
</dbReference>
<dbReference type="PANTHER" id="PTHR42924">
    <property type="entry name" value="EXONUCLEASE"/>
    <property type="match status" value="1"/>
</dbReference>
<evidence type="ECO:0000313" key="3">
    <source>
        <dbReference type="Proteomes" id="UP001500390"/>
    </source>
</evidence>
<dbReference type="InterPro" id="IPR016195">
    <property type="entry name" value="Pol/histidinol_Pase-like"/>
</dbReference>
<feature type="domain" description="Polymerase/histidinol phosphatase N-terminal" evidence="1">
    <location>
        <begin position="3"/>
        <end position="68"/>
    </location>
</feature>
<proteinExistence type="predicted"/>
<dbReference type="Gene3D" id="1.10.150.650">
    <property type="match status" value="1"/>
</dbReference>
<dbReference type="PANTHER" id="PTHR42924:SF3">
    <property type="entry name" value="POLYMERASE_HISTIDINOL PHOSPHATASE N-TERMINAL DOMAIN-CONTAINING PROTEIN"/>
    <property type="match status" value="1"/>
</dbReference>
<gene>
    <name evidence="2" type="ORF">GCM10023153_30470</name>
</gene>
<sequence length="282" mass="29678">MLIDLHTHSIASDGTEPPAVVVGQAVAAGLDVVALTDHDTTLGWDEATAAARRHGIRLVPGIEVSCSRRHQSIHLLAFLPDPTHPDLVAELERARHSRDTRLDAMVAKMAADGIPVTIEQVRSQVEPGATPGRPHIADALVASGVVGHRDEAFARWLGGRSPYYVEHYAPDPVRAVEIVRAAGGVPVIAHPRSVNRGRVVADVLIEEMAAAGLAGIEVDHRDHPADAVAHLADLARALGLVITGSSDYHGTGKLNRIGEHTTSPAALEVIEALGTGTPVVTP</sequence>
<dbReference type="EMBL" id="BAABFX010000045">
    <property type="protein sequence ID" value="GAA4401864.1"/>
    <property type="molecule type" value="Genomic_DNA"/>
</dbReference>
<name>A0ABP8K7F1_9MICO</name>
<dbReference type="RefSeq" id="WP_159900657.1">
    <property type="nucleotide sequence ID" value="NZ_BAABFX010000045.1"/>
</dbReference>
<comment type="caution">
    <text evidence="2">The sequence shown here is derived from an EMBL/GenBank/DDBJ whole genome shotgun (WGS) entry which is preliminary data.</text>
</comment>
<organism evidence="2 3">
    <name type="scientific">Ornithinibacter aureus</name>
    <dbReference type="NCBI Taxonomy" id="622664"/>
    <lineage>
        <taxon>Bacteria</taxon>
        <taxon>Bacillati</taxon>
        <taxon>Actinomycetota</taxon>
        <taxon>Actinomycetes</taxon>
        <taxon>Micrococcales</taxon>
        <taxon>Intrasporangiaceae</taxon>
        <taxon>Ornithinibacter</taxon>
    </lineage>
</organism>
<dbReference type="CDD" id="cd07438">
    <property type="entry name" value="PHP_HisPPase_AMP"/>
    <property type="match status" value="1"/>
</dbReference>
<evidence type="ECO:0000313" key="2">
    <source>
        <dbReference type="EMBL" id="GAA4401864.1"/>
    </source>
</evidence>
<evidence type="ECO:0000259" key="1">
    <source>
        <dbReference type="SMART" id="SM00481"/>
    </source>
</evidence>
<accession>A0ABP8K7F1</accession>
<reference evidence="3" key="1">
    <citation type="journal article" date="2019" name="Int. J. Syst. Evol. Microbiol.">
        <title>The Global Catalogue of Microorganisms (GCM) 10K type strain sequencing project: providing services to taxonomists for standard genome sequencing and annotation.</title>
        <authorList>
            <consortium name="The Broad Institute Genomics Platform"/>
            <consortium name="The Broad Institute Genome Sequencing Center for Infectious Disease"/>
            <person name="Wu L."/>
            <person name="Ma J."/>
        </authorList>
    </citation>
    <scope>NUCLEOTIDE SEQUENCE [LARGE SCALE GENOMIC DNA]</scope>
    <source>
        <strain evidence="3">JCM 17738</strain>
    </source>
</reference>
<dbReference type="SUPFAM" id="SSF89550">
    <property type="entry name" value="PHP domain-like"/>
    <property type="match status" value="1"/>
</dbReference>